<sequence length="113" mass="13096">MLKIESELKKRRLILPLLTALEDELRNKGLWQEIKPDQQALDSREPFAIDSLSFVQWLQFIFLDKMAKLVRLPQPLPSGMQVLPMAQEYFKSLPVNSAEITDIIGRIDLLFSE</sequence>
<dbReference type="STRING" id="357804.Ping_0834"/>
<dbReference type="SUPFAM" id="SSF158452">
    <property type="entry name" value="YqcC-like"/>
    <property type="match status" value="1"/>
</dbReference>
<protein>
    <recommendedName>
        <fullName evidence="1">YqcC-like domain-containing protein</fullName>
    </recommendedName>
</protein>
<reference evidence="2 3" key="1">
    <citation type="submission" date="2007-01" db="EMBL/GenBank/DDBJ databases">
        <title>Complete sequence of Psychromonas ingrahamii 37.</title>
        <authorList>
            <consortium name="US DOE Joint Genome Institute"/>
            <person name="Copeland A."/>
            <person name="Lucas S."/>
            <person name="Lapidus A."/>
            <person name="Barry K."/>
            <person name="Detter J.C."/>
            <person name="Glavina del Rio T."/>
            <person name="Hammon N."/>
            <person name="Israni S."/>
            <person name="Dalin E."/>
            <person name="Tice H."/>
            <person name="Pitluck S."/>
            <person name="Thompson L.S."/>
            <person name="Brettin T."/>
            <person name="Bruce D."/>
            <person name="Han C."/>
            <person name="Tapia R."/>
            <person name="Schmutz J."/>
            <person name="Larimer F."/>
            <person name="Land M."/>
            <person name="Hauser L."/>
            <person name="Kyrpides N."/>
            <person name="Ivanova N."/>
            <person name="Staley J."/>
            <person name="Richardson P."/>
        </authorList>
    </citation>
    <scope>NUCLEOTIDE SEQUENCE [LARGE SCALE GENOMIC DNA]</scope>
    <source>
        <strain evidence="2 3">37</strain>
    </source>
</reference>
<accession>A1ST62</accession>
<dbReference type="RefSeq" id="WP_011769240.1">
    <property type="nucleotide sequence ID" value="NC_008709.1"/>
</dbReference>
<gene>
    <name evidence="2" type="ordered locus">Ping_0834</name>
</gene>
<evidence type="ECO:0000259" key="1">
    <source>
        <dbReference type="Pfam" id="PF04287"/>
    </source>
</evidence>
<dbReference type="Pfam" id="PF04287">
    <property type="entry name" value="DUF446"/>
    <property type="match status" value="1"/>
</dbReference>
<dbReference type="InterPro" id="IPR036814">
    <property type="entry name" value="YqcC-like_sf"/>
</dbReference>
<organism evidence="2 3">
    <name type="scientific">Psychromonas ingrahamii (strain DSM 17664 / CCUG 51855 / 37)</name>
    <dbReference type="NCBI Taxonomy" id="357804"/>
    <lineage>
        <taxon>Bacteria</taxon>
        <taxon>Pseudomonadati</taxon>
        <taxon>Pseudomonadota</taxon>
        <taxon>Gammaproteobacteria</taxon>
        <taxon>Alteromonadales</taxon>
        <taxon>Psychromonadaceae</taxon>
        <taxon>Psychromonas</taxon>
    </lineage>
</organism>
<dbReference type="EMBL" id="CP000510">
    <property type="protein sequence ID" value="ABM02677.1"/>
    <property type="molecule type" value="Genomic_DNA"/>
</dbReference>
<name>A1ST62_PSYIN</name>
<dbReference type="PANTHER" id="PTHR39586:SF1">
    <property type="entry name" value="CYTOPLASMIC PROTEIN"/>
    <property type="match status" value="1"/>
</dbReference>
<dbReference type="InterPro" id="IPR007384">
    <property type="entry name" value="UCP006257"/>
</dbReference>
<dbReference type="PANTHER" id="PTHR39586">
    <property type="entry name" value="CYTOPLASMIC PROTEIN-RELATED"/>
    <property type="match status" value="1"/>
</dbReference>
<proteinExistence type="predicted"/>
<dbReference type="KEGG" id="pin:Ping_0834"/>
<dbReference type="eggNOG" id="COG3098">
    <property type="taxonomic scope" value="Bacteria"/>
</dbReference>
<dbReference type="GO" id="GO:0044010">
    <property type="term" value="P:single-species biofilm formation"/>
    <property type="evidence" value="ECO:0007669"/>
    <property type="project" value="TreeGrafter"/>
</dbReference>
<dbReference type="OrthoDB" id="8794567at2"/>
<evidence type="ECO:0000313" key="3">
    <source>
        <dbReference type="Proteomes" id="UP000000639"/>
    </source>
</evidence>
<dbReference type="AlphaFoldDB" id="A1ST62"/>
<keyword evidence="3" id="KW-1185">Reference proteome</keyword>
<dbReference type="HOGENOM" id="CLU_130358_0_0_6"/>
<dbReference type="InterPro" id="IPR023376">
    <property type="entry name" value="YqcC-like_dom"/>
</dbReference>
<dbReference type="Proteomes" id="UP000000639">
    <property type="component" value="Chromosome"/>
</dbReference>
<dbReference type="Gene3D" id="1.20.1440.40">
    <property type="entry name" value="YqcC-like"/>
    <property type="match status" value="1"/>
</dbReference>
<evidence type="ECO:0000313" key="2">
    <source>
        <dbReference type="EMBL" id="ABM02677.1"/>
    </source>
</evidence>
<feature type="domain" description="YqcC-like" evidence="1">
    <location>
        <begin position="16"/>
        <end position="109"/>
    </location>
</feature>